<organism evidence="1 2">
    <name type="scientific">Costertonia aggregata</name>
    <dbReference type="NCBI Taxonomy" id="343403"/>
    <lineage>
        <taxon>Bacteria</taxon>
        <taxon>Pseudomonadati</taxon>
        <taxon>Bacteroidota</taxon>
        <taxon>Flavobacteriia</taxon>
        <taxon>Flavobacteriales</taxon>
        <taxon>Flavobacteriaceae</taxon>
        <taxon>Costertonia</taxon>
    </lineage>
</organism>
<evidence type="ECO:0000313" key="1">
    <source>
        <dbReference type="EMBL" id="QLG45040.1"/>
    </source>
</evidence>
<reference evidence="1 2" key="1">
    <citation type="journal article" date="2006" name="Int. J. Syst. Evol. Microbiol.">
        <title>Costertonia aggregata gen. nov., sp. nov., a mesophilic marine bacterium of the family Flavobacteriaceae, isolated from a mature biofilm.</title>
        <authorList>
            <person name="Kwon K.K."/>
            <person name="Lee Y.K."/>
            <person name="Lee H.K."/>
        </authorList>
    </citation>
    <scope>NUCLEOTIDE SEQUENCE [LARGE SCALE GENOMIC DNA]</scope>
    <source>
        <strain evidence="1 2">KCCM 42265</strain>
    </source>
</reference>
<dbReference type="EMBL" id="CP058595">
    <property type="protein sequence ID" value="QLG45040.1"/>
    <property type="molecule type" value="Genomic_DNA"/>
</dbReference>
<proteinExistence type="predicted"/>
<evidence type="ECO:0008006" key="3">
    <source>
        <dbReference type="Google" id="ProtNLM"/>
    </source>
</evidence>
<dbReference type="AlphaFoldDB" id="A0A7H9ANN2"/>
<accession>A0A7H9ANN2</accession>
<gene>
    <name evidence="1" type="ORF">HYG79_06635</name>
</gene>
<dbReference type="Proteomes" id="UP000509302">
    <property type="component" value="Chromosome"/>
</dbReference>
<dbReference type="RefSeq" id="WP_179241330.1">
    <property type="nucleotide sequence ID" value="NZ_CP058595.1"/>
</dbReference>
<evidence type="ECO:0000313" key="2">
    <source>
        <dbReference type="Proteomes" id="UP000509302"/>
    </source>
</evidence>
<protein>
    <recommendedName>
        <fullName evidence="3">DUF3108 domain-containing protein</fullName>
    </recommendedName>
</protein>
<name>A0A7H9ANN2_9FLAO</name>
<keyword evidence="2" id="KW-1185">Reference proteome</keyword>
<sequence length="244" mass="27816">MKHKTIRGYIRYTSKKPERLDEERGREFFTLTTQSDGVLLMDAHCEIDDEPNVIRDVMHAMNVDGSPIDCSVRLTVGDVYEGTGWFRFGENLAECEMYNRKDGRITQKITIEKKVPWLQSHPIVGDALLMKLYDISKGTGKQMIEDFMLTSPDHRGATGPMLFKMKQMSIEYLGEEEITIAAGTFKARHFAVGDTAGSLLEEHPPYHVWVTADEDYLFLKAGAAGYMQTHYELQSVEYFGKEVL</sequence>
<dbReference type="KEGG" id="cagg:HYG79_06635"/>